<dbReference type="EMBL" id="QGNW01000371">
    <property type="protein sequence ID" value="RVW74355.1"/>
    <property type="molecule type" value="Genomic_DNA"/>
</dbReference>
<dbReference type="PANTHER" id="PTHR33116:SF78">
    <property type="entry name" value="OS12G0587133 PROTEIN"/>
    <property type="match status" value="1"/>
</dbReference>
<comment type="caution">
    <text evidence="2">The sequence shown here is derived from an EMBL/GenBank/DDBJ whole genome shotgun (WGS) entry which is preliminary data.</text>
</comment>
<gene>
    <name evidence="2" type="ORF">CK203_056823</name>
</gene>
<evidence type="ECO:0000256" key="1">
    <source>
        <dbReference type="SAM" id="MobiDB-lite"/>
    </source>
</evidence>
<dbReference type="Proteomes" id="UP000288805">
    <property type="component" value="Unassembled WGS sequence"/>
</dbReference>
<dbReference type="AlphaFoldDB" id="A0A438GQ65"/>
<feature type="region of interest" description="Disordered" evidence="1">
    <location>
        <begin position="1"/>
        <end position="26"/>
    </location>
</feature>
<evidence type="ECO:0000313" key="2">
    <source>
        <dbReference type="EMBL" id="RVW74355.1"/>
    </source>
</evidence>
<evidence type="ECO:0000313" key="3">
    <source>
        <dbReference type="Proteomes" id="UP000288805"/>
    </source>
</evidence>
<accession>A0A438GQ65</accession>
<protein>
    <submittedName>
        <fullName evidence="2">Uncharacterized protein</fullName>
    </submittedName>
</protein>
<proteinExistence type="predicted"/>
<name>A0A438GQ65_VITVI</name>
<organism evidence="2 3">
    <name type="scientific">Vitis vinifera</name>
    <name type="common">Grape</name>
    <dbReference type="NCBI Taxonomy" id="29760"/>
    <lineage>
        <taxon>Eukaryota</taxon>
        <taxon>Viridiplantae</taxon>
        <taxon>Streptophyta</taxon>
        <taxon>Embryophyta</taxon>
        <taxon>Tracheophyta</taxon>
        <taxon>Spermatophyta</taxon>
        <taxon>Magnoliopsida</taxon>
        <taxon>eudicotyledons</taxon>
        <taxon>Gunneridae</taxon>
        <taxon>Pentapetalae</taxon>
        <taxon>rosids</taxon>
        <taxon>Vitales</taxon>
        <taxon>Vitaceae</taxon>
        <taxon>Viteae</taxon>
        <taxon>Vitis</taxon>
    </lineage>
</organism>
<reference evidence="2 3" key="1">
    <citation type="journal article" date="2018" name="PLoS Genet.">
        <title>Population sequencing reveals clonal diversity and ancestral inbreeding in the grapevine cultivar Chardonnay.</title>
        <authorList>
            <person name="Roach M.J."/>
            <person name="Johnson D.L."/>
            <person name="Bohlmann J."/>
            <person name="van Vuuren H.J."/>
            <person name="Jones S.J."/>
            <person name="Pretorius I.S."/>
            <person name="Schmidt S.A."/>
            <person name="Borneman A.R."/>
        </authorList>
    </citation>
    <scope>NUCLEOTIDE SEQUENCE [LARGE SCALE GENOMIC DNA]</scope>
    <source>
        <strain evidence="3">cv. Chardonnay</strain>
        <tissue evidence="2">Leaf</tissue>
    </source>
</reference>
<dbReference type="PANTHER" id="PTHR33116">
    <property type="entry name" value="REVERSE TRANSCRIPTASE ZINC-BINDING DOMAIN-CONTAINING PROTEIN-RELATED-RELATED"/>
    <property type="match status" value="1"/>
</dbReference>
<sequence length="540" mass="61812">MGHLKYRRCSASMPKVSERGTMSGSRKDRELKKLVSTINYDGLVGREVEEGESGRQVVVVLMKLRILSWNETKMKEMFERIVRSLGFGRNLVWVSLDVKGTMGGVTVLRDKRILEGLEVEGDEGVVGGASHCQGLWNEPWYIARDFNVVRFPGETSNESGRTLCRGQCKFFYQDQFLTTALFVRLWWSEKRKWNKETLGNVLARKDASLEQLNYWDSLERLRPLSEEDRRSQRTTKDEFSHCAILEEISWRQKSRALWLKEGDTIPNSFIAWLMQGVDLDAVFVSNEAISSRKQSSSAEFFSMFRGLRQGDLPSPHLFVLIMAAFSGLIARAEEKGFIRGFKKSKITPVGAMEDVDKAAAFFGCKVGKFLPLIREFLWGDLEEIRKIHFVSWSVICKDKKHGGLGLRHLKVFNQALLGKWLWRFSLERESFLRKVIVGNFGEEEGGWTTREVRDSYGWAFRKTLERVGRISFLELVSVLEMWLTFGGDKEVETGVGRCTLEDPFKIGIRGGDSFLGTYICSKDSRRGGFLSLEDREEGKV</sequence>